<dbReference type="Gene3D" id="3.40.50.620">
    <property type="entry name" value="HUPs"/>
    <property type="match status" value="1"/>
</dbReference>
<evidence type="ECO:0000256" key="1">
    <source>
        <dbReference type="ARBA" id="ARBA00013160"/>
    </source>
</evidence>
<reference evidence="13 14" key="1">
    <citation type="submission" date="2023-08" db="EMBL/GenBank/DDBJ databases">
        <title>Black Yeasts Isolated from many extreme environments.</title>
        <authorList>
            <person name="Coleine C."/>
            <person name="Stajich J.E."/>
            <person name="Selbmann L."/>
        </authorList>
    </citation>
    <scope>NUCLEOTIDE SEQUENCE [LARGE SCALE GENOMIC DNA]</scope>
    <source>
        <strain evidence="13 14">CCFEE 5386</strain>
    </source>
</reference>
<evidence type="ECO:0000256" key="11">
    <source>
        <dbReference type="SAM" id="Phobius"/>
    </source>
</evidence>
<evidence type="ECO:0000256" key="4">
    <source>
        <dbReference type="ARBA" id="ARBA00022840"/>
    </source>
</evidence>
<accession>A0ABR0KZM2</accession>
<dbReference type="InterPro" id="IPR014729">
    <property type="entry name" value="Rossmann-like_a/b/a_fold"/>
</dbReference>
<dbReference type="PRINTS" id="PR01040">
    <property type="entry name" value="TRNASYNTHTYR"/>
</dbReference>
<feature type="transmembrane region" description="Helical" evidence="11">
    <location>
        <begin position="169"/>
        <end position="189"/>
    </location>
</feature>
<feature type="compositionally biased region" description="Basic and acidic residues" evidence="10">
    <location>
        <begin position="1"/>
        <end position="10"/>
    </location>
</feature>
<keyword evidence="11" id="KW-1133">Transmembrane helix</keyword>
<evidence type="ECO:0000256" key="3">
    <source>
        <dbReference type="ARBA" id="ARBA00022741"/>
    </source>
</evidence>
<feature type="region of interest" description="Disordered" evidence="10">
    <location>
        <begin position="1"/>
        <end position="23"/>
    </location>
</feature>
<dbReference type="InterPro" id="IPR002305">
    <property type="entry name" value="aa-tRNA-synth_Ic"/>
</dbReference>
<dbReference type="Pfam" id="PF00579">
    <property type="entry name" value="tRNA-synt_1b"/>
    <property type="match status" value="1"/>
</dbReference>
<proteinExistence type="inferred from homology"/>
<dbReference type="InterPro" id="IPR001412">
    <property type="entry name" value="aa-tRNA-synth_I_CS"/>
</dbReference>
<organism evidence="13 14">
    <name type="scientific">Rachicladosporium monterosium</name>
    <dbReference type="NCBI Taxonomy" id="1507873"/>
    <lineage>
        <taxon>Eukaryota</taxon>
        <taxon>Fungi</taxon>
        <taxon>Dikarya</taxon>
        <taxon>Ascomycota</taxon>
        <taxon>Pezizomycotina</taxon>
        <taxon>Dothideomycetes</taxon>
        <taxon>Dothideomycetidae</taxon>
        <taxon>Cladosporiales</taxon>
        <taxon>Cladosporiaceae</taxon>
        <taxon>Rachicladosporium</taxon>
    </lineage>
</organism>
<protein>
    <recommendedName>
        <fullName evidence="1 9">Tyrosine--tRNA ligase</fullName>
        <ecNumber evidence="1 9">6.1.1.1</ecNumber>
    </recommendedName>
    <alternativeName>
        <fullName evidence="7 9">Tyrosyl-tRNA synthetase</fullName>
    </alternativeName>
</protein>
<evidence type="ECO:0000313" key="14">
    <source>
        <dbReference type="Proteomes" id="UP001308179"/>
    </source>
</evidence>
<dbReference type="CDD" id="cd00805">
    <property type="entry name" value="TyrRS_core"/>
    <property type="match status" value="1"/>
</dbReference>
<evidence type="ECO:0000256" key="5">
    <source>
        <dbReference type="ARBA" id="ARBA00022917"/>
    </source>
</evidence>
<evidence type="ECO:0000259" key="12">
    <source>
        <dbReference type="Pfam" id="PF16714"/>
    </source>
</evidence>
<comment type="caution">
    <text evidence="13">The sequence shown here is derived from an EMBL/GenBank/DDBJ whole genome shotgun (WGS) entry which is preliminary data.</text>
</comment>
<dbReference type="Proteomes" id="UP001308179">
    <property type="component" value="Unassembled WGS sequence"/>
</dbReference>
<evidence type="ECO:0000256" key="2">
    <source>
        <dbReference type="ARBA" id="ARBA00022598"/>
    </source>
</evidence>
<dbReference type="EC" id="6.1.1.1" evidence="1 9"/>
<dbReference type="EMBL" id="JAVRRR010000633">
    <property type="protein sequence ID" value="KAK5141175.1"/>
    <property type="molecule type" value="Genomic_DNA"/>
</dbReference>
<keyword evidence="4 9" id="KW-0067">ATP-binding</keyword>
<sequence>METNGQDRFKPGRPKKRNSIQIRLEKTDRKGRYVLTADDPEIREVLRRGIEREEQEMSGKQPRTRFRDMVFTRQFTTFDRQNNSSESQFFGFFTLFWMSMAFVILQSAMKNLREYGSILGTNEIAKMMFSRDVLILGITDGVMTAGMFVTYLLQVLVQKGYINWSKGGWVVQNVWQSVYLASVVGWAYFREWPWTHTIFAVLHGLVFLVKQHSYAFYNGYLSSVYRRKTLLEAKLEQLQAIDPMQSPPTSPRASQQIDLASGIDLAELSKRATNSTYKRRPSMGPRTSTNLAAEKSDVASVAAAIQFGNAIDTDQMETFERIIRAEIDDLTKELQGKSPAGRNAYPKSLRLFNFAEFICLPTLVYELEYPRQDRINWCDRDALDRLLQRKKVGFYAGIDPTAASLHLGHLLPLMVLFWLNHHGHHVVSLVGGATARVGDPSGRLTSRTTTAESVHDANFTAMHAQLGQLWSNAQSYGRKHGHEEASLGKRQLLNNATWLDQLNVLDFLRTMGNGMRLGAMLGRDTVRNKMEKGDGMSFAEFTYPLLQAWDWWHMYREHGVQVQIGGSDQYGNIVAGMDAVKHIAQTSTDSQHEGRLDDVGRVKEELAPMGLTVPLLTTASGEKFGKSAGNAVWLDSDMTSAFDLYGFLLRSSDEDVERYLKLFTFIPTSGITAVMAEHKADPGKRKAQHLLAGEVLELVHGKEVANETRAEHQALRAPNLAALTQQEEPTKQTGEGRMGTERVTLPSSLVMNEPFSRILYHAGFVKSKSEGARLIAKGGAYVASPLPIEIPDRTVSTTAEGDVTFVQLKDQTAEDVQGYIMNDYLYFRIGKWKVRVVKIIDDDEFKKRGLTVPGGSDLKEVSQPAH</sequence>
<dbReference type="GO" id="GO:0004831">
    <property type="term" value="F:tyrosine-tRNA ligase activity"/>
    <property type="evidence" value="ECO:0007669"/>
    <property type="project" value="UniProtKB-EC"/>
</dbReference>
<feature type="transmembrane region" description="Helical" evidence="11">
    <location>
        <begin position="133"/>
        <end position="157"/>
    </location>
</feature>
<dbReference type="NCBIfam" id="TIGR00234">
    <property type="entry name" value="tyrS"/>
    <property type="match status" value="1"/>
</dbReference>
<gene>
    <name evidence="13" type="primary">MSY1</name>
    <name evidence="13" type="ORF">LTR32_006204</name>
</gene>
<dbReference type="InterPro" id="IPR002307">
    <property type="entry name" value="Tyr-tRNA-ligase"/>
</dbReference>
<feature type="transmembrane region" description="Helical" evidence="11">
    <location>
        <begin position="89"/>
        <end position="109"/>
    </location>
</feature>
<dbReference type="PROSITE" id="PS00178">
    <property type="entry name" value="AA_TRNA_LIGASE_I"/>
    <property type="match status" value="1"/>
</dbReference>
<evidence type="ECO:0000256" key="10">
    <source>
        <dbReference type="SAM" id="MobiDB-lite"/>
    </source>
</evidence>
<keyword evidence="2 9" id="KW-0436">Ligase</keyword>
<dbReference type="InterPro" id="IPR032005">
    <property type="entry name" value="TyrRSs_C"/>
</dbReference>
<evidence type="ECO:0000256" key="8">
    <source>
        <dbReference type="ARBA" id="ARBA00048248"/>
    </source>
</evidence>
<dbReference type="InterPro" id="IPR024088">
    <property type="entry name" value="Tyr-tRNA-ligase_bac-type"/>
</dbReference>
<feature type="domain" description="Tyrosyl-tRNA synthetase C-terminal" evidence="12">
    <location>
        <begin position="739"/>
        <end position="855"/>
    </location>
</feature>
<evidence type="ECO:0000256" key="7">
    <source>
        <dbReference type="ARBA" id="ARBA00033323"/>
    </source>
</evidence>
<evidence type="ECO:0000313" key="13">
    <source>
        <dbReference type="EMBL" id="KAK5141175.1"/>
    </source>
</evidence>
<keyword evidence="14" id="KW-1185">Reference proteome</keyword>
<keyword evidence="11" id="KW-0812">Transmembrane</keyword>
<dbReference type="PANTHER" id="PTHR11766:SF0">
    <property type="entry name" value="TYROSINE--TRNA LIGASE, MITOCHONDRIAL"/>
    <property type="match status" value="1"/>
</dbReference>
<evidence type="ECO:0000256" key="9">
    <source>
        <dbReference type="RuleBase" id="RU361234"/>
    </source>
</evidence>
<comment type="catalytic activity">
    <reaction evidence="8 9">
        <text>tRNA(Tyr) + L-tyrosine + ATP = L-tyrosyl-tRNA(Tyr) + AMP + diphosphate + H(+)</text>
        <dbReference type="Rhea" id="RHEA:10220"/>
        <dbReference type="Rhea" id="RHEA-COMP:9706"/>
        <dbReference type="Rhea" id="RHEA-COMP:9707"/>
        <dbReference type="ChEBI" id="CHEBI:15378"/>
        <dbReference type="ChEBI" id="CHEBI:30616"/>
        <dbReference type="ChEBI" id="CHEBI:33019"/>
        <dbReference type="ChEBI" id="CHEBI:58315"/>
        <dbReference type="ChEBI" id="CHEBI:78442"/>
        <dbReference type="ChEBI" id="CHEBI:78536"/>
        <dbReference type="ChEBI" id="CHEBI:456215"/>
        <dbReference type="EC" id="6.1.1.1"/>
    </reaction>
</comment>
<evidence type="ECO:0000256" key="6">
    <source>
        <dbReference type="ARBA" id="ARBA00023146"/>
    </source>
</evidence>
<keyword evidence="5 9" id="KW-0648">Protein biosynthesis</keyword>
<keyword evidence="3 9" id="KW-0547">Nucleotide-binding</keyword>
<dbReference type="Gene3D" id="1.10.240.10">
    <property type="entry name" value="Tyrosyl-Transfer RNA Synthetase"/>
    <property type="match status" value="1"/>
</dbReference>
<name>A0ABR0KZM2_9PEZI</name>
<keyword evidence="6 9" id="KW-0030">Aminoacyl-tRNA synthetase</keyword>
<dbReference type="SUPFAM" id="SSF52374">
    <property type="entry name" value="Nucleotidylyl transferase"/>
    <property type="match status" value="1"/>
</dbReference>
<dbReference type="PANTHER" id="PTHR11766">
    <property type="entry name" value="TYROSYL-TRNA SYNTHETASE"/>
    <property type="match status" value="1"/>
</dbReference>
<keyword evidence="11" id="KW-0472">Membrane</keyword>
<dbReference type="Pfam" id="PF16714">
    <property type="entry name" value="TyrRSs_C"/>
    <property type="match status" value="1"/>
</dbReference>
<comment type="similarity">
    <text evidence="9">Belongs to the class-I aminoacyl-tRNA synthetase family.</text>
</comment>